<dbReference type="EMBL" id="CACRXK020001665">
    <property type="protein sequence ID" value="CAB3990467.1"/>
    <property type="molecule type" value="Genomic_DNA"/>
</dbReference>
<gene>
    <name evidence="1" type="ORF">PACLA_8A022299</name>
</gene>
<protein>
    <submittedName>
        <fullName evidence="1">Uncharacterized protein</fullName>
    </submittedName>
</protein>
<reference evidence="1" key="1">
    <citation type="submission" date="2020-04" db="EMBL/GenBank/DDBJ databases">
        <authorList>
            <person name="Alioto T."/>
            <person name="Alioto T."/>
            <person name="Gomez Garrido J."/>
        </authorList>
    </citation>
    <scope>NUCLEOTIDE SEQUENCE</scope>
    <source>
        <strain evidence="1">A484AB</strain>
    </source>
</reference>
<dbReference type="OrthoDB" id="5985139at2759"/>
<name>A0A6S7GYE4_PARCT</name>
<comment type="caution">
    <text evidence="1">The sequence shown here is derived from an EMBL/GenBank/DDBJ whole genome shotgun (WGS) entry which is preliminary data.</text>
</comment>
<proteinExistence type="predicted"/>
<keyword evidence="2" id="KW-1185">Reference proteome</keyword>
<accession>A0A6S7GYE4</accession>
<organism evidence="1 2">
    <name type="scientific">Paramuricea clavata</name>
    <name type="common">Red gorgonian</name>
    <name type="synonym">Violescent sea-whip</name>
    <dbReference type="NCBI Taxonomy" id="317549"/>
    <lineage>
        <taxon>Eukaryota</taxon>
        <taxon>Metazoa</taxon>
        <taxon>Cnidaria</taxon>
        <taxon>Anthozoa</taxon>
        <taxon>Octocorallia</taxon>
        <taxon>Malacalcyonacea</taxon>
        <taxon>Plexauridae</taxon>
        <taxon>Paramuricea</taxon>
    </lineage>
</organism>
<dbReference type="Proteomes" id="UP001152795">
    <property type="component" value="Unassembled WGS sequence"/>
</dbReference>
<dbReference type="AlphaFoldDB" id="A0A6S7GYE4"/>
<evidence type="ECO:0000313" key="2">
    <source>
        <dbReference type="Proteomes" id="UP001152795"/>
    </source>
</evidence>
<evidence type="ECO:0000313" key="1">
    <source>
        <dbReference type="EMBL" id="CAB3990467.1"/>
    </source>
</evidence>
<sequence>MCNADELKKTYARTKLKFVQQAINAVRHKRCNSLPSSGIKHVCTNNPLVQSTSLVQQKSAKRTLMAQLVDVAKENETSMPEITNVDCSLFPNDETKVEVYARGSQMGFCMGHVSTLTMIEKLGKDFDVDVLKWKSHVEETSKKVIIAEAAYEVVKSSDDEYDVATSIKKKVGDGVYDEDVLSAVMDDANSRHNNGETKEEIYSDLLQKYKLQRAPGFQITGDNVDLVVKAKHMSRYNQNQRIHWFNMNAVRNKVNGNHLSDKMQTKSIVDIENVTFLPSLKDNQDLMHELIPLFARSIVFNIPALSKVFSGAVVKHIPHMYSDVMNEKSEQSLYTSEHQNVPLGLLFKNENKTDDMIGILTDLHNNYLPVVQHGNISGTTVRP</sequence>